<reference evidence="7" key="3">
    <citation type="submission" date="2025-04" db="UniProtKB">
        <authorList>
            <consortium name="RefSeq"/>
        </authorList>
    </citation>
    <scope>IDENTIFICATION</scope>
    <source>
        <strain evidence="7">CBS 781.70</strain>
    </source>
</reference>
<dbReference type="InterPro" id="IPR027417">
    <property type="entry name" value="P-loop_NTPase"/>
</dbReference>
<protein>
    <submittedName>
        <fullName evidence="5 7">WD40 repeat-like protein</fullName>
    </submittedName>
</protein>
<keyword evidence="6" id="KW-1185">Reference proteome</keyword>
<dbReference type="SUPFAM" id="SSF50998">
    <property type="entry name" value="Quinoprotein alcohol dehydrogenase-like"/>
    <property type="match status" value="1"/>
</dbReference>
<feature type="repeat" description="WD" evidence="3">
    <location>
        <begin position="970"/>
        <end position="1011"/>
    </location>
</feature>
<feature type="repeat" description="WD" evidence="3">
    <location>
        <begin position="1217"/>
        <end position="1242"/>
    </location>
</feature>
<gene>
    <name evidence="5 7" type="ORF">P152DRAFT_517307</name>
</gene>
<feature type="repeat" description="WD" evidence="3">
    <location>
        <begin position="1134"/>
        <end position="1174"/>
    </location>
</feature>
<dbReference type="InterPro" id="IPR019775">
    <property type="entry name" value="WD40_repeat_CS"/>
</dbReference>
<feature type="repeat" description="WD" evidence="3">
    <location>
        <begin position="1246"/>
        <end position="1287"/>
    </location>
</feature>
<evidence type="ECO:0000256" key="3">
    <source>
        <dbReference type="PROSITE-ProRule" id="PRU00221"/>
    </source>
</evidence>
<feature type="repeat" description="WD" evidence="3">
    <location>
        <begin position="1012"/>
        <end position="1053"/>
    </location>
</feature>
<dbReference type="InterPro" id="IPR011044">
    <property type="entry name" value="Quino_amine_DH_bsu"/>
</dbReference>
<feature type="repeat" description="WD" evidence="3">
    <location>
        <begin position="1096"/>
        <end position="1126"/>
    </location>
</feature>
<organism evidence="5">
    <name type="scientific">Eremomyces bilateralis CBS 781.70</name>
    <dbReference type="NCBI Taxonomy" id="1392243"/>
    <lineage>
        <taxon>Eukaryota</taxon>
        <taxon>Fungi</taxon>
        <taxon>Dikarya</taxon>
        <taxon>Ascomycota</taxon>
        <taxon>Pezizomycotina</taxon>
        <taxon>Dothideomycetes</taxon>
        <taxon>Dothideomycetes incertae sedis</taxon>
        <taxon>Eremomycetales</taxon>
        <taxon>Eremomycetaceae</taxon>
        <taxon>Eremomyces</taxon>
    </lineage>
</organism>
<dbReference type="PRINTS" id="PR00320">
    <property type="entry name" value="GPROTEINBRPT"/>
</dbReference>
<feature type="repeat" description="WD" evidence="3">
    <location>
        <begin position="718"/>
        <end position="759"/>
    </location>
</feature>
<dbReference type="SUPFAM" id="SSF52540">
    <property type="entry name" value="P-loop containing nucleoside triphosphate hydrolases"/>
    <property type="match status" value="1"/>
</dbReference>
<dbReference type="SUPFAM" id="SSF50978">
    <property type="entry name" value="WD40 repeat-like"/>
    <property type="match status" value="1"/>
</dbReference>
<evidence type="ECO:0000256" key="1">
    <source>
        <dbReference type="ARBA" id="ARBA00022574"/>
    </source>
</evidence>
<dbReference type="InterPro" id="IPR015943">
    <property type="entry name" value="WD40/YVTN_repeat-like_dom_sf"/>
</dbReference>
<feature type="repeat" description="WD" evidence="3">
    <location>
        <begin position="1288"/>
        <end position="1329"/>
    </location>
</feature>
<dbReference type="PANTHER" id="PTHR19848:SF8">
    <property type="entry name" value="F-BOX AND WD REPEAT DOMAIN CONTAINING 7"/>
    <property type="match status" value="1"/>
</dbReference>
<dbReference type="InterPro" id="IPR056884">
    <property type="entry name" value="NPHP3-like_N"/>
</dbReference>
<dbReference type="InterPro" id="IPR020472">
    <property type="entry name" value="WD40_PAC1"/>
</dbReference>
<dbReference type="OrthoDB" id="674604at2759"/>
<feature type="repeat" description="WD" evidence="3">
    <location>
        <begin position="886"/>
        <end position="927"/>
    </location>
</feature>
<dbReference type="SMART" id="SM00320">
    <property type="entry name" value="WD40"/>
    <property type="match status" value="17"/>
</dbReference>
<dbReference type="PROSITE" id="PS50294">
    <property type="entry name" value="WD_REPEATS_REGION"/>
    <property type="match status" value="17"/>
</dbReference>
<evidence type="ECO:0000313" key="6">
    <source>
        <dbReference type="Proteomes" id="UP000504638"/>
    </source>
</evidence>
<evidence type="ECO:0000313" key="7">
    <source>
        <dbReference type="RefSeq" id="XP_033530298.1"/>
    </source>
</evidence>
<dbReference type="CDD" id="cd00200">
    <property type="entry name" value="WD40"/>
    <property type="match status" value="3"/>
</dbReference>
<reference evidence="7" key="2">
    <citation type="submission" date="2020-04" db="EMBL/GenBank/DDBJ databases">
        <authorList>
            <consortium name="NCBI Genome Project"/>
        </authorList>
    </citation>
    <scope>NUCLEOTIDE SEQUENCE</scope>
    <source>
        <strain evidence="7">CBS 781.70</strain>
    </source>
</reference>
<feature type="repeat" description="WD" evidence="3">
    <location>
        <begin position="676"/>
        <end position="717"/>
    </location>
</feature>
<dbReference type="InterPro" id="IPR011047">
    <property type="entry name" value="Quinoprotein_ADH-like_sf"/>
</dbReference>
<dbReference type="Pfam" id="PF24883">
    <property type="entry name" value="NPHP3_N"/>
    <property type="match status" value="1"/>
</dbReference>
<feature type="repeat" description="WD" evidence="3">
    <location>
        <begin position="1054"/>
        <end position="1095"/>
    </location>
</feature>
<dbReference type="Gene3D" id="2.130.10.10">
    <property type="entry name" value="YVTN repeat-like/Quinoprotein amine dehydrogenase"/>
    <property type="match status" value="7"/>
</dbReference>
<sequence>MSGSTQLISGVSANQNSQVVAGTIHGSVNFGSSKNLNDVLNSLPTAKDAPFNTYQRQHDPACLPDTRVDLLQEIYNWADRQDGRSIFWLNGLAGTGKSTIARTVARRGFDEKHLGASFFFSRGGGDVNHAGKFITSIAWQLANNIPSLQQYICDAIIEHRDIASQSLRDQWQQLILGPLLKLGENGGQSSYILVVDALDECDGDNNIRIIIHLLAEARLLKTVRLRVLLTSRPEIPIRYGFRQLPNANIQDFVLHSISPSIVDHDISVFFEYNLKLIGQEHSLDDSWPGEEIIKSLIQTAGGLFIWAATACRFIQEGYLADERVQTLLEGSTSIPAPEEHPEVHLNKLYTTVLKKSIRLGYLAKEKEALYGMQSHILGSIVVLFSPLSAGSLHRLLNIPKQNIGQVLRDLHAILNIPKVDIYPLRLHHPSFRDFLLDEKRCGDPNLWVDEKKAHQVLTNSCIQLMSLSLKQDICCVNAPGMLVANAERRRVTQSLPPEVQYACLYWIQHLQKSGTRLYDNGQVHQFLQEHLLHWLEALGWMGMVSEGVYAITSLGSFTSLSGCPSLSKFIHDAKRFVLYNRHIIEQAPLQTYCSALVFAPTISIIRQQFVNCMPRWIRNSPRVKEKWHAVIQTLEGHSDRVNAVAFSPDRKTLASASNDRMVKLWDAGSGALQQTLDGHSRSVRAVAFTPDGKTLASASSDGTVKLWDAGSGALQQTLKGHLGSVYAVAFAPDGKTLASASNDRTVKLWDAGSGALQKTLEGHSDSVRAVAFAPDGKTLASASNDRTVTLWDAGSGVLQQTLEDHLGWVYAVAFAPDGKTLASASSDRTVKLWDAGSGALQQTLDGHLGSVLAVAFAPNGKTLASASNDRTVKLWDAGSGTLQQTLDGHSESVCAVAFAPDGKTLASASDDATVNLWDAGSGALQQTLKGHSRSVRAVAFTPDGKTLASASDDATVKLWDAGSGALQQTLEGHSRSVRAVAFAPDGKTLASASSDGTIKLWDAGSGALQQTLDGHSESVCAVAFAPDGKMLASASNDRTIKLWDAGSGALQQTLEDHLGWVYAVAFTPDGKTLASVSEDATVKLWDAGSGALQQTLKGHLSWVYAVAFAPDGKTLASASDDATVKLSGALQQTLDGHSGSVLAVAFAPDKTLASASNDWTVKLWDPRSGALQKTVDGHSGSVLAVAFAPDDKMLASASNDGTVKLWDAGSGALQQTLKGHSRSVRAVAFAPDGKTLASASNDWTTLDGHSGSVLAVAFAPDGKTLASASNDRTVKLWDAGSGTLQQTLKGHSHWVYAVAFAPDGKTLASASDDATVKLWDVGSGVLQQTHDMGDIVYALSFSDDGTSLQTDRGSLPILLPLSGGIGVTSLQYPSSIFVNDNWHKWRQPMSNV</sequence>
<proteinExistence type="predicted"/>
<feature type="repeat" description="WD" evidence="3">
    <location>
        <begin position="1175"/>
        <end position="1216"/>
    </location>
</feature>
<feature type="domain" description="Nephrocystin 3-like N-terminal" evidence="4">
    <location>
        <begin position="73"/>
        <end position="232"/>
    </location>
</feature>
<dbReference type="RefSeq" id="XP_033530298.1">
    <property type="nucleotide sequence ID" value="XM_033683000.1"/>
</dbReference>
<dbReference type="PROSITE" id="PS00678">
    <property type="entry name" value="WD_REPEATS_1"/>
    <property type="match status" value="1"/>
</dbReference>
<feature type="repeat" description="WD" evidence="3">
    <location>
        <begin position="760"/>
        <end position="801"/>
    </location>
</feature>
<dbReference type="SUPFAM" id="SSF50969">
    <property type="entry name" value="YVTN repeat-like/Quinoprotein amine dehydrogenase"/>
    <property type="match status" value="1"/>
</dbReference>
<dbReference type="PROSITE" id="PS50082">
    <property type="entry name" value="WD_REPEATS_2"/>
    <property type="match status" value="17"/>
</dbReference>
<dbReference type="Gene3D" id="3.40.50.300">
    <property type="entry name" value="P-loop containing nucleotide triphosphate hydrolases"/>
    <property type="match status" value="1"/>
</dbReference>
<accession>A0A6G1FSA9</accession>
<evidence type="ECO:0000256" key="2">
    <source>
        <dbReference type="ARBA" id="ARBA00022737"/>
    </source>
</evidence>
<dbReference type="Pfam" id="PF00400">
    <property type="entry name" value="WD40"/>
    <property type="match status" value="16"/>
</dbReference>
<dbReference type="GeneID" id="54423570"/>
<dbReference type="InterPro" id="IPR036322">
    <property type="entry name" value="WD40_repeat_dom_sf"/>
</dbReference>
<evidence type="ECO:0000313" key="5">
    <source>
        <dbReference type="EMBL" id="KAF1808667.1"/>
    </source>
</evidence>
<dbReference type="EMBL" id="ML975180">
    <property type="protein sequence ID" value="KAF1808667.1"/>
    <property type="molecule type" value="Genomic_DNA"/>
</dbReference>
<keyword evidence="2" id="KW-0677">Repeat</keyword>
<feature type="repeat" description="WD" evidence="3">
    <location>
        <begin position="844"/>
        <end position="885"/>
    </location>
</feature>
<feature type="repeat" description="WD" evidence="3">
    <location>
        <begin position="928"/>
        <end position="969"/>
    </location>
</feature>
<name>A0A6G1FSA9_9PEZI</name>
<feature type="repeat" description="WD" evidence="3">
    <location>
        <begin position="634"/>
        <end position="675"/>
    </location>
</feature>
<reference evidence="5 7" key="1">
    <citation type="submission" date="2020-01" db="EMBL/GenBank/DDBJ databases">
        <authorList>
            <consortium name="DOE Joint Genome Institute"/>
            <person name="Haridas S."/>
            <person name="Albert R."/>
            <person name="Binder M."/>
            <person name="Bloem J."/>
            <person name="Labutti K."/>
            <person name="Salamov A."/>
            <person name="Andreopoulos B."/>
            <person name="Baker S.E."/>
            <person name="Barry K."/>
            <person name="Bills G."/>
            <person name="Bluhm B.H."/>
            <person name="Cannon C."/>
            <person name="Castanera R."/>
            <person name="Culley D.E."/>
            <person name="Daum C."/>
            <person name="Ezra D."/>
            <person name="Gonzalez J.B."/>
            <person name="Henrissat B."/>
            <person name="Kuo A."/>
            <person name="Liang C."/>
            <person name="Lipzen A."/>
            <person name="Lutzoni F."/>
            <person name="Magnuson J."/>
            <person name="Mondo S."/>
            <person name="Nolan M."/>
            <person name="Ohm R."/>
            <person name="Pangilinan J."/>
            <person name="Park H.-J."/>
            <person name="Ramirez L."/>
            <person name="Alfaro M."/>
            <person name="Sun H."/>
            <person name="Tritt A."/>
            <person name="Yoshinaga Y."/>
            <person name="Zwiers L.-H."/>
            <person name="Turgeon B.G."/>
            <person name="Goodwin S.B."/>
            <person name="Spatafora J.W."/>
            <person name="Crous P.W."/>
            <person name="Grigoriev I.V."/>
        </authorList>
    </citation>
    <scope>NUCLEOTIDE SEQUENCE</scope>
    <source>
        <strain evidence="5 7">CBS 781.70</strain>
    </source>
</reference>
<dbReference type="Proteomes" id="UP000504638">
    <property type="component" value="Unplaced"/>
</dbReference>
<keyword evidence="1 3" id="KW-0853">WD repeat</keyword>
<evidence type="ECO:0000259" key="4">
    <source>
        <dbReference type="Pfam" id="PF24883"/>
    </source>
</evidence>
<dbReference type="PANTHER" id="PTHR19848">
    <property type="entry name" value="WD40 REPEAT PROTEIN"/>
    <property type="match status" value="1"/>
</dbReference>
<dbReference type="InterPro" id="IPR001680">
    <property type="entry name" value="WD40_rpt"/>
</dbReference>
<feature type="repeat" description="WD" evidence="3">
    <location>
        <begin position="802"/>
        <end position="843"/>
    </location>
</feature>